<dbReference type="Pfam" id="PF01008">
    <property type="entry name" value="IF-2B"/>
    <property type="match status" value="2"/>
</dbReference>
<evidence type="ECO:0000256" key="3">
    <source>
        <dbReference type="ARBA" id="ARBA00023235"/>
    </source>
</evidence>
<dbReference type="InterPro" id="IPR027363">
    <property type="entry name" value="M1Pi_N"/>
</dbReference>
<dbReference type="OrthoDB" id="2461at2759"/>
<proteinExistence type="inferred from homology"/>
<gene>
    <name evidence="5" type="ORF">PIIN_00064</name>
</gene>
<comment type="similarity">
    <text evidence="1 4">Belongs to the eIF-2B alpha/beta/delta subunits family.</text>
</comment>
<keyword evidence="2" id="KW-0028">Amino-acid biosynthesis</keyword>
<dbReference type="HOGENOM" id="CLU_016218_1_3_1"/>
<dbReference type="FunCoup" id="G4T529">
    <property type="interactions" value="268"/>
</dbReference>
<dbReference type="AlphaFoldDB" id="G4T529"/>
<accession>G4T529</accession>
<dbReference type="InParanoid" id="G4T529"/>
<keyword evidence="3" id="KW-0413">Isomerase</keyword>
<evidence type="ECO:0000256" key="2">
    <source>
        <dbReference type="ARBA" id="ARBA00023167"/>
    </source>
</evidence>
<dbReference type="FunFam" id="1.20.120.420:FF:000003">
    <property type="entry name" value="Methylthioribose-1-phosphate isomerase"/>
    <property type="match status" value="1"/>
</dbReference>
<evidence type="ECO:0000313" key="6">
    <source>
        <dbReference type="Proteomes" id="UP000007148"/>
    </source>
</evidence>
<sequence>MALTSIRTNGDDIEIVDQLLLPHTVAWVAIKSPDDAYTAIKSMMIRGAPAIASLAALSVSSYLSRALEEEPRPAFLTSYQLLEDHLSPILAHLYASRPTAVNLGAAITRLQGVLAAGRAEARKGPTDEQTSLAITVKNLIAEGRAVADEDVGRNKIMGQLGADWILRKAEENHQDITEGLNILTVCNTGSLATSGYGTALGIITRLHEMGKLKRALLTALELKTLSIPSTMICDSMVGSCFQHYPIHASWGQIGLQAMVTLQTRAPSCAIRGCLPSLNPGPLDPRWVRVSEQADVRCQPNPGFSLSIPIEYRPPIEACLARGRVVGGLDPTIAPNAQAVVQITPDLALNDGGVFNPSFDVTPAALISAVVTEKGVAERTAEASIIQVGNIS</sequence>
<dbReference type="OMA" id="QQKIVPR"/>
<evidence type="ECO:0000313" key="5">
    <source>
        <dbReference type="EMBL" id="CCA66378.1"/>
    </source>
</evidence>
<dbReference type="Gene3D" id="1.20.120.420">
    <property type="entry name" value="translation initiation factor eif-2b, domain 1"/>
    <property type="match status" value="1"/>
</dbReference>
<organism evidence="5 6">
    <name type="scientific">Serendipita indica (strain DSM 11827)</name>
    <name type="common">Root endophyte fungus</name>
    <name type="synonym">Piriformospora indica</name>
    <dbReference type="NCBI Taxonomy" id="1109443"/>
    <lineage>
        <taxon>Eukaryota</taxon>
        <taxon>Fungi</taxon>
        <taxon>Dikarya</taxon>
        <taxon>Basidiomycota</taxon>
        <taxon>Agaricomycotina</taxon>
        <taxon>Agaricomycetes</taxon>
        <taxon>Sebacinales</taxon>
        <taxon>Serendipitaceae</taxon>
        <taxon>Serendipita</taxon>
    </lineage>
</organism>
<dbReference type="eggNOG" id="KOG1468">
    <property type="taxonomic scope" value="Eukaryota"/>
</dbReference>
<dbReference type="InterPro" id="IPR000649">
    <property type="entry name" value="IF-2B-related"/>
</dbReference>
<name>G4T529_SERID</name>
<dbReference type="PANTHER" id="PTHR43475">
    <property type="entry name" value="METHYLTHIORIBOSE-1-PHOSPHATE ISOMERASE"/>
    <property type="match status" value="1"/>
</dbReference>
<dbReference type="GO" id="GO:0019509">
    <property type="term" value="P:L-methionine salvage from methylthioadenosine"/>
    <property type="evidence" value="ECO:0007669"/>
    <property type="project" value="TreeGrafter"/>
</dbReference>
<evidence type="ECO:0000256" key="4">
    <source>
        <dbReference type="RuleBase" id="RU003814"/>
    </source>
</evidence>
<keyword evidence="2" id="KW-0486">Methionine biosynthesis</keyword>
<dbReference type="Proteomes" id="UP000007148">
    <property type="component" value="Unassembled WGS sequence"/>
</dbReference>
<dbReference type="SUPFAM" id="SSF100950">
    <property type="entry name" value="NagB/RpiA/CoA transferase-like"/>
    <property type="match status" value="2"/>
</dbReference>
<evidence type="ECO:0000256" key="1">
    <source>
        <dbReference type="ARBA" id="ARBA00007251"/>
    </source>
</evidence>
<dbReference type="Gene3D" id="3.40.50.10470">
    <property type="entry name" value="Translation initiation factor eif-2b, domain 2"/>
    <property type="match status" value="1"/>
</dbReference>
<reference evidence="5 6" key="1">
    <citation type="journal article" date="2011" name="PLoS Pathog.">
        <title>Endophytic Life Strategies Decoded by Genome and Transcriptome Analyses of the Mutualistic Root Symbiont Piriformospora indica.</title>
        <authorList>
            <person name="Zuccaro A."/>
            <person name="Lahrmann U."/>
            <person name="Guldener U."/>
            <person name="Langen G."/>
            <person name="Pfiffi S."/>
            <person name="Biedenkopf D."/>
            <person name="Wong P."/>
            <person name="Samans B."/>
            <person name="Grimm C."/>
            <person name="Basiewicz M."/>
            <person name="Murat C."/>
            <person name="Martin F."/>
            <person name="Kogel K.H."/>
        </authorList>
    </citation>
    <scope>NUCLEOTIDE SEQUENCE [LARGE SCALE GENOMIC DNA]</scope>
    <source>
        <strain evidence="5 6">DSM 11827</strain>
    </source>
</reference>
<dbReference type="GO" id="GO:0046523">
    <property type="term" value="F:S-methyl-5-thioribose-1-phosphate isomerase activity"/>
    <property type="evidence" value="ECO:0007669"/>
    <property type="project" value="TreeGrafter"/>
</dbReference>
<dbReference type="PANTHER" id="PTHR43475:SF1">
    <property type="entry name" value="METHYLTHIORIBOSE-1-PHOSPHATE ISOMERASE"/>
    <property type="match status" value="1"/>
</dbReference>
<comment type="caution">
    <text evidence="5">The sequence shown here is derived from an EMBL/GenBank/DDBJ whole genome shotgun (WGS) entry which is preliminary data.</text>
</comment>
<protein>
    <submittedName>
        <fullName evidence="5">Probable cig2 protein (Putative GDP-GTP exchange factor)</fullName>
    </submittedName>
</protein>
<keyword evidence="6" id="KW-1185">Reference proteome</keyword>
<dbReference type="EMBL" id="CAFZ01000001">
    <property type="protein sequence ID" value="CCA66378.1"/>
    <property type="molecule type" value="Genomic_DNA"/>
</dbReference>
<dbReference type="STRING" id="1109443.G4T529"/>
<dbReference type="InterPro" id="IPR037171">
    <property type="entry name" value="NagB/RpiA_transferase-like"/>
</dbReference>
<dbReference type="InterPro" id="IPR042529">
    <property type="entry name" value="IF_2B-like_C"/>
</dbReference>